<reference evidence="3 5" key="2">
    <citation type="submission" date="2017-12" db="EMBL/GenBank/DDBJ databases">
        <title>Comparative Functional Genomics of Dry Heat Resistant strains isolated from the Viking Spacecraft.</title>
        <authorList>
            <person name="Seuylemezian A."/>
            <person name="Cooper K."/>
            <person name="Vaishampayan P."/>
        </authorList>
    </citation>
    <scope>NUCLEOTIDE SEQUENCE [LARGE SCALE GENOMIC DNA]</scope>
    <source>
        <strain evidence="3 5">ATCC 29669</strain>
    </source>
</reference>
<comment type="caution">
    <text evidence="2">The sequence shown here is derived from an EMBL/GenBank/DDBJ whole genome shotgun (WGS) entry which is preliminary data.</text>
</comment>
<dbReference type="SMART" id="SM00530">
    <property type="entry name" value="HTH_XRE"/>
    <property type="match status" value="1"/>
</dbReference>
<sequence>MNDENVFGKYLREYREANGLSISGLHRITGVSQPYLSQLESGTKSPSRKTIHKIAAGLTDDLDTETTFSAMYKELLKRAGYNTDWEFIDDIDKEMRNEIETGKNQLNLIEHLTDLKTFLNSDLSIDDNEPDISPTYNGHNLTEDQRKKIMDMVELMYPELKERWKPTRIKRKK</sequence>
<gene>
    <name evidence="2" type="ORF">CU635_21710</name>
    <name evidence="3" type="ORF">CVD25_06435</name>
</gene>
<dbReference type="PROSITE" id="PS50943">
    <property type="entry name" value="HTH_CROC1"/>
    <property type="match status" value="1"/>
</dbReference>
<dbReference type="EMBL" id="PGVA01000080">
    <property type="protein sequence ID" value="PLR79711.1"/>
    <property type="molecule type" value="Genomic_DNA"/>
</dbReference>
<dbReference type="Gene3D" id="1.10.260.40">
    <property type="entry name" value="lambda repressor-like DNA-binding domains"/>
    <property type="match status" value="1"/>
</dbReference>
<dbReference type="GO" id="GO:0003677">
    <property type="term" value="F:DNA binding"/>
    <property type="evidence" value="ECO:0007669"/>
    <property type="project" value="InterPro"/>
</dbReference>
<dbReference type="Proteomes" id="UP000235114">
    <property type="component" value="Unassembled WGS sequence"/>
</dbReference>
<dbReference type="RefSeq" id="WP_101579457.1">
    <property type="nucleotide sequence ID" value="NZ_PGVA01000080.1"/>
</dbReference>
<dbReference type="Pfam" id="PF01381">
    <property type="entry name" value="HTH_3"/>
    <property type="match status" value="1"/>
</dbReference>
<keyword evidence="5" id="KW-1185">Reference proteome</keyword>
<evidence type="ECO:0000313" key="4">
    <source>
        <dbReference type="Proteomes" id="UP000234951"/>
    </source>
</evidence>
<evidence type="ECO:0000313" key="2">
    <source>
        <dbReference type="EMBL" id="PLR79711.1"/>
    </source>
</evidence>
<proteinExistence type="predicted"/>
<feature type="domain" description="HTH cro/C1-type" evidence="1">
    <location>
        <begin position="11"/>
        <end position="62"/>
    </location>
</feature>
<dbReference type="OrthoDB" id="9812960at2"/>
<dbReference type="SUPFAM" id="SSF47413">
    <property type="entry name" value="lambda repressor-like DNA-binding domains"/>
    <property type="match status" value="1"/>
</dbReference>
<dbReference type="EMBL" id="PGVD01000018">
    <property type="protein sequence ID" value="PLR99157.1"/>
    <property type="molecule type" value="Genomic_DNA"/>
</dbReference>
<accession>A0A2N5GG54</accession>
<dbReference type="InterPro" id="IPR010982">
    <property type="entry name" value="Lambda_DNA-bd_dom_sf"/>
</dbReference>
<evidence type="ECO:0000313" key="5">
    <source>
        <dbReference type="Proteomes" id="UP000235114"/>
    </source>
</evidence>
<dbReference type="CDD" id="cd00093">
    <property type="entry name" value="HTH_XRE"/>
    <property type="match status" value="1"/>
</dbReference>
<organism evidence="2 4">
    <name type="scientific">Bacillus canaveralius</name>
    <dbReference type="NCBI Taxonomy" id="1403243"/>
    <lineage>
        <taxon>Bacteria</taxon>
        <taxon>Bacillati</taxon>
        <taxon>Bacillota</taxon>
        <taxon>Bacilli</taxon>
        <taxon>Bacillales</taxon>
        <taxon>Bacillaceae</taxon>
        <taxon>Bacillus</taxon>
    </lineage>
</organism>
<evidence type="ECO:0000313" key="3">
    <source>
        <dbReference type="EMBL" id="PLR99157.1"/>
    </source>
</evidence>
<dbReference type="InterPro" id="IPR001387">
    <property type="entry name" value="Cro/C1-type_HTH"/>
</dbReference>
<protein>
    <recommendedName>
        <fullName evidence="1">HTH cro/C1-type domain-containing protein</fullName>
    </recommendedName>
</protein>
<name>A0A2N5GG54_9BACI</name>
<reference evidence="2 4" key="1">
    <citation type="submission" date="2017-11" db="EMBL/GenBank/DDBJ databases">
        <title>Comparitive Functional Genomics of Dry Heat Resistant strains isolated from the Viking Spacecraft.</title>
        <authorList>
            <person name="Seuylemezian A."/>
            <person name="Cooper K."/>
            <person name="Vaishampayan P."/>
        </authorList>
    </citation>
    <scope>NUCLEOTIDE SEQUENCE [LARGE SCALE GENOMIC DNA]</scope>
    <source>
        <strain evidence="2 4">M4.6</strain>
    </source>
</reference>
<evidence type="ECO:0000259" key="1">
    <source>
        <dbReference type="PROSITE" id="PS50943"/>
    </source>
</evidence>
<dbReference type="AlphaFoldDB" id="A0A2N5GG54"/>
<dbReference type="Proteomes" id="UP000234951">
    <property type="component" value="Unassembled WGS sequence"/>
</dbReference>